<name>A0AAV4MIF4_9ARAC</name>
<dbReference type="EMBL" id="BPLQ01000427">
    <property type="protein sequence ID" value="GIX71246.1"/>
    <property type="molecule type" value="Genomic_DNA"/>
</dbReference>
<evidence type="ECO:0000313" key="1">
    <source>
        <dbReference type="EMBL" id="GIX71246.1"/>
    </source>
</evidence>
<comment type="caution">
    <text evidence="1">The sequence shown here is derived from an EMBL/GenBank/DDBJ whole genome shotgun (WGS) entry which is preliminary data.</text>
</comment>
<proteinExistence type="predicted"/>
<keyword evidence="2" id="KW-1185">Reference proteome</keyword>
<organism evidence="1 2">
    <name type="scientific">Caerostris darwini</name>
    <dbReference type="NCBI Taxonomy" id="1538125"/>
    <lineage>
        <taxon>Eukaryota</taxon>
        <taxon>Metazoa</taxon>
        <taxon>Ecdysozoa</taxon>
        <taxon>Arthropoda</taxon>
        <taxon>Chelicerata</taxon>
        <taxon>Arachnida</taxon>
        <taxon>Araneae</taxon>
        <taxon>Araneomorphae</taxon>
        <taxon>Entelegynae</taxon>
        <taxon>Araneoidea</taxon>
        <taxon>Araneidae</taxon>
        <taxon>Caerostris</taxon>
    </lineage>
</organism>
<evidence type="ECO:0008006" key="3">
    <source>
        <dbReference type="Google" id="ProtNLM"/>
    </source>
</evidence>
<evidence type="ECO:0000313" key="2">
    <source>
        <dbReference type="Proteomes" id="UP001054837"/>
    </source>
</evidence>
<accession>A0AAV4MIF4</accession>
<protein>
    <recommendedName>
        <fullName evidence="3">Secreted protein</fullName>
    </recommendedName>
</protein>
<gene>
    <name evidence="1" type="ORF">CDAR_273171</name>
</gene>
<dbReference type="AlphaFoldDB" id="A0AAV4MIF4"/>
<reference evidence="1 2" key="1">
    <citation type="submission" date="2021-06" db="EMBL/GenBank/DDBJ databases">
        <title>Caerostris darwini draft genome.</title>
        <authorList>
            <person name="Kono N."/>
            <person name="Arakawa K."/>
        </authorList>
    </citation>
    <scope>NUCLEOTIDE SEQUENCE [LARGE SCALE GENOMIC DNA]</scope>
</reference>
<dbReference type="Proteomes" id="UP001054837">
    <property type="component" value="Unassembled WGS sequence"/>
</dbReference>
<sequence>MPIVYRRHIISSLCNFFFLCSTVKPLNNNLVIRSLSNTGHDGSNGKLSFLEPLGLDDFRIYARESAATMEIRSPELRNLISPNDTGI</sequence>